<proteinExistence type="predicted"/>
<dbReference type="KEGG" id="acs:107982636"/>
<evidence type="ECO:0000313" key="2">
    <source>
        <dbReference type="Ensembl" id="ENSACAP00000021580.2"/>
    </source>
</evidence>
<dbReference type="RefSeq" id="XP_016847832.1">
    <property type="nucleotide sequence ID" value="XM_016992343.2"/>
</dbReference>
<dbReference type="PANTHER" id="PTHR46289">
    <property type="entry name" value="52 KDA REPRESSOR OF THE INHIBITOR OF THE PROTEIN KINASE-LIKE PROTEIN-RELATED"/>
    <property type="match status" value="1"/>
</dbReference>
<dbReference type="InterPro" id="IPR052958">
    <property type="entry name" value="IFN-induced_PKR_regulator"/>
</dbReference>
<dbReference type="GeneID" id="107982636"/>
<reference evidence="2" key="2">
    <citation type="submission" date="2025-08" db="UniProtKB">
        <authorList>
            <consortium name="Ensembl"/>
        </authorList>
    </citation>
    <scope>IDENTIFICATION</scope>
</reference>
<dbReference type="Pfam" id="PF05699">
    <property type="entry name" value="Dimer_Tnp_hAT"/>
    <property type="match status" value="1"/>
</dbReference>
<reference evidence="2" key="3">
    <citation type="submission" date="2025-09" db="UniProtKB">
        <authorList>
            <consortium name="Ensembl"/>
        </authorList>
    </citation>
    <scope>IDENTIFICATION</scope>
</reference>
<evidence type="ECO:0000259" key="1">
    <source>
        <dbReference type="Pfam" id="PF05699"/>
    </source>
</evidence>
<gene>
    <name evidence="2" type="primary">LOC107982636</name>
</gene>
<sequence length="314" mass="35649">MKASEDEKFDAFCRDTAEVLLNRLQSFTFLCCVVTWHEILHKINMVSKLLQNVTIDLQSSMDLIKSVKTFLERMRSEEGLNNVITDAKELAKKIDAAADFEKEPLSRSRKVKRQFSYESKDEAVLSGKESFKVNFFFVVLDTAISSLKERFELMDNHSESFKFLYDISSLGKSLKETELKIACQHLQTVLTDGEDHDVNGDDLYDELQILPNMLPPGSPPAEALSFITKRGFVHAFPNVYIALRILLTLPVSVASGERSFSKLKLIKTYLRSTVSQERLSGLATLAIENDLLQEIETDVLVCEFSKLKARKISF</sequence>
<dbReference type="HOGENOM" id="CLU_006175_4_3_1"/>
<dbReference type="GO" id="GO:0046983">
    <property type="term" value="F:protein dimerization activity"/>
    <property type="evidence" value="ECO:0007669"/>
    <property type="project" value="InterPro"/>
</dbReference>
<feature type="domain" description="HAT C-terminal dimerisation" evidence="1">
    <location>
        <begin position="234"/>
        <end position="291"/>
    </location>
</feature>
<accession>G1KZB7</accession>
<dbReference type="SUPFAM" id="SSF53098">
    <property type="entry name" value="Ribonuclease H-like"/>
    <property type="match status" value="1"/>
</dbReference>
<dbReference type="OrthoDB" id="10062065at2759"/>
<reference evidence="2 3" key="1">
    <citation type="submission" date="2009-12" db="EMBL/GenBank/DDBJ databases">
        <title>The Genome Sequence of Anolis carolinensis (Green Anole Lizard).</title>
        <authorList>
            <consortium name="The Genome Sequencing Platform"/>
            <person name="Di Palma F."/>
            <person name="Alfoldi J."/>
            <person name="Heiman D."/>
            <person name="Young S."/>
            <person name="Grabherr M."/>
            <person name="Johnson J."/>
            <person name="Lander E.S."/>
            <person name="Lindblad-Toh K."/>
        </authorList>
    </citation>
    <scope>NUCLEOTIDE SEQUENCE [LARGE SCALE GENOMIC DNA]</scope>
    <source>
        <strain evidence="2 3">JBL SC #1</strain>
    </source>
</reference>
<dbReference type="InterPro" id="IPR008906">
    <property type="entry name" value="HATC_C_dom"/>
</dbReference>
<keyword evidence="3" id="KW-1185">Reference proteome</keyword>
<dbReference type="eggNOG" id="ENOG502QPQD">
    <property type="taxonomic scope" value="Eukaryota"/>
</dbReference>
<dbReference type="InParanoid" id="G1KZB7"/>
<dbReference type="AlphaFoldDB" id="G1KZB7"/>
<dbReference type="STRING" id="28377.ENSACAP00000021580"/>
<dbReference type="InterPro" id="IPR012337">
    <property type="entry name" value="RNaseH-like_sf"/>
</dbReference>
<evidence type="ECO:0000313" key="3">
    <source>
        <dbReference type="Proteomes" id="UP000001646"/>
    </source>
</evidence>
<dbReference type="GeneTree" id="ENSGT00940000154356"/>
<organism evidence="2 3">
    <name type="scientific">Anolis carolinensis</name>
    <name type="common">Green anole</name>
    <name type="synonym">American chameleon</name>
    <dbReference type="NCBI Taxonomy" id="28377"/>
    <lineage>
        <taxon>Eukaryota</taxon>
        <taxon>Metazoa</taxon>
        <taxon>Chordata</taxon>
        <taxon>Craniata</taxon>
        <taxon>Vertebrata</taxon>
        <taxon>Euteleostomi</taxon>
        <taxon>Lepidosauria</taxon>
        <taxon>Squamata</taxon>
        <taxon>Bifurcata</taxon>
        <taxon>Unidentata</taxon>
        <taxon>Episquamata</taxon>
        <taxon>Toxicofera</taxon>
        <taxon>Iguania</taxon>
        <taxon>Dactyloidae</taxon>
        <taxon>Anolis</taxon>
    </lineage>
</organism>
<protein>
    <recommendedName>
        <fullName evidence="1">HAT C-terminal dimerisation domain-containing protein</fullName>
    </recommendedName>
</protein>
<name>G1KZB7_ANOCA</name>
<dbReference type="Ensembl" id="ENSACAT00000028521.2">
    <property type="protein sequence ID" value="ENSACAP00000021580.2"/>
    <property type="gene ID" value="ENSACAG00000023782.2"/>
</dbReference>
<dbReference type="PANTHER" id="PTHR46289:SF19">
    <property type="entry name" value="ZINC FINGER MYM-TYPE CONTAINING 1"/>
    <property type="match status" value="1"/>
</dbReference>
<dbReference type="Proteomes" id="UP000001646">
    <property type="component" value="Chromosome 3"/>
</dbReference>